<dbReference type="Proteomes" id="UP000422736">
    <property type="component" value="Chromosome 6"/>
</dbReference>
<keyword evidence="3 7" id="KW-0645">Protease</keyword>
<dbReference type="Gene3D" id="1.10.287.410">
    <property type="match status" value="1"/>
</dbReference>
<dbReference type="InterPro" id="IPR029058">
    <property type="entry name" value="AB_hydrolase_fold"/>
</dbReference>
<reference evidence="8 9" key="2">
    <citation type="submission" date="2019-11" db="EMBL/GenBank/DDBJ databases">
        <authorList>
            <person name="Lu H."/>
        </authorList>
    </citation>
    <scope>NUCLEOTIDE SEQUENCE [LARGE SCALE GENOMIC DNA]</scope>
    <source>
        <strain evidence="8 9">FIM1</strain>
    </source>
</reference>
<dbReference type="PROSITE" id="PS00560">
    <property type="entry name" value="CARBOXYPEPT_SER_HIS"/>
    <property type="match status" value="1"/>
</dbReference>
<reference evidence="8 9" key="1">
    <citation type="submission" date="2016-03" db="EMBL/GenBank/DDBJ databases">
        <title>How can Kluyveromyces marxianus grow so fast - potential evolutionary course in Saccharomyces Complex revealed by comparative genomics.</title>
        <authorList>
            <person name="Mo W."/>
            <person name="Lu W."/>
            <person name="Yang X."/>
            <person name="Qi J."/>
            <person name="Lv H."/>
        </authorList>
    </citation>
    <scope>NUCLEOTIDE SEQUENCE [LARGE SCALE GENOMIC DNA]</scope>
    <source>
        <strain evidence="8 9">FIM1</strain>
    </source>
</reference>
<accession>A0ABX6F225</accession>
<evidence type="ECO:0000256" key="3">
    <source>
        <dbReference type="ARBA" id="ARBA00022670"/>
    </source>
</evidence>
<protein>
    <recommendedName>
        <fullName evidence="7">Carboxypeptidase</fullName>
        <ecNumber evidence="7">3.4.16.-</ecNumber>
    </recommendedName>
</protein>
<sequence length="492" mass="55681">MMVLTQLILCFCSWTIAVSAISLESIFPQRYINGLIQQDLALDGSQKKTKETSDFSVFTSSIDDAYSLRIKPVDPKSLGIDTVNQWAGYLDYKDSKHFFYWFFESRNDPVNDPVILWLNGGPGCSSLIGLFFELGPSSINVDLKPVYNPYSWNSNASVIFLDQPVGVGFSYGDSKVTNTDAAAEDVYIFLELFFERFPHLRNNSFHISGESYAGHYLPKIAHEIAVVHEDDSSFKLSSVLIGNGFTDPQTQYQYYEPMACGRGGYPSVLEPEDCKKMNDSVPTCVTLSERCYKSNSLIPCTIADLYCEQQITGVYEKSGRSNYDIRSTCDAPEFSGACFKEEVYITEYLNLEEVQEALGVEVNKFESCSRDVGIGFSFSGDSPKPFHQYVAELVDKDIDVLIYAGDKDYICNWLGNMAWTDKLEWKYHEEYEKQSLQKWINEETNEALGEAKSYGSLTFLRVYDAGHMVPHDQPENSLQFLNSWIRAVDGKN</sequence>
<evidence type="ECO:0000313" key="8">
    <source>
        <dbReference type="EMBL" id="QGN17422.1"/>
    </source>
</evidence>
<dbReference type="PROSITE" id="PS00131">
    <property type="entry name" value="CARBOXYPEPT_SER_SER"/>
    <property type="match status" value="1"/>
</dbReference>
<evidence type="ECO:0000256" key="1">
    <source>
        <dbReference type="ARBA" id="ARBA00009431"/>
    </source>
</evidence>
<feature type="signal peptide" evidence="7">
    <location>
        <begin position="1"/>
        <end position="20"/>
    </location>
</feature>
<evidence type="ECO:0000256" key="6">
    <source>
        <dbReference type="ARBA" id="ARBA00023180"/>
    </source>
</evidence>
<dbReference type="PRINTS" id="PR00724">
    <property type="entry name" value="CRBOXYPTASEC"/>
</dbReference>
<dbReference type="GO" id="GO:0004180">
    <property type="term" value="F:carboxypeptidase activity"/>
    <property type="evidence" value="ECO:0007669"/>
    <property type="project" value="UniProtKB-KW"/>
</dbReference>
<dbReference type="InterPro" id="IPR033124">
    <property type="entry name" value="Ser_caboxypep_his_AS"/>
</dbReference>
<keyword evidence="4 7" id="KW-0732">Signal</keyword>
<dbReference type="PANTHER" id="PTHR11802">
    <property type="entry name" value="SERINE PROTEASE FAMILY S10 SERINE CARBOXYPEPTIDASE"/>
    <property type="match status" value="1"/>
</dbReference>
<dbReference type="PANTHER" id="PTHR11802:SF51">
    <property type="entry name" value="VACUOLAR SERINE-TYPE CARBOXYPEPTIDASE ATG42"/>
    <property type="match status" value="1"/>
</dbReference>
<evidence type="ECO:0000313" key="9">
    <source>
        <dbReference type="Proteomes" id="UP000422736"/>
    </source>
</evidence>
<dbReference type="InterPro" id="IPR018202">
    <property type="entry name" value="Ser_caboxypep_ser_AS"/>
</dbReference>
<dbReference type="Gene3D" id="3.40.50.1820">
    <property type="entry name" value="alpha/beta hydrolase"/>
    <property type="match status" value="1"/>
</dbReference>
<dbReference type="SUPFAM" id="SSF53474">
    <property type="entry name" value="alpha/beta-Hydrolases"/>
    <property type="match status" value="1"/>
</dbReference>
<evidence type="ECO:0000256" key="2">
    <source>
        <dbReference type="ARBA" id="ARBA00022645"/>
    </source>
</evidence>
<keyword evidence="6" id="KW-0325">Glycoprotein</keyword>
<evidence type="ECO:0000256" key="5">
    <source>
        <dbReference type="ARBA" id="ARBA00022801"/>
    </source>
</evidence>
<dbReference type="EMBL" id="CP015059">
    <property type="protein sequence ID" value="QGN17422.1"/>
    <property type="molecule type" value="Genomic_DNA"/>
</dbReference>
<name>A0ABX6F225_KLUMA</name>
<proteinExistence type="inferred from homology"/>
<dbReference type="EC" id="3.4.16.-" evidence="7"/>
<keyword evidence="9" id="KW-1185">Reference proteome</keyword>
<keyword evidence="2 7" id="KW-0121">Carboxypeptidase</keyword>
<keyword evidence="5 7" id="KW-0378">Hydrolase</keyword>
<dbReference type="InterPro" id="IPR001563">
    <property type="entry name" value="Peptidase_S10"/>
</dbReference>
<feature type="chain" id="PRO_5044983880" description="Carboxypeptidase" evidence="7">
    <location>
        <begin position="21"/>
        <end position="492"/>
    </location>
</feature>
<evidence type="ECO:0000256" key="7">
    <source>
        <dbReference type="RuleBase" id="RU361156"/>
    </source>
</evidence>
<dbReference type="Pfam" id="PF00450">
    <property type="entry name" value="Peptidase_S10"/>
    <property type="match status" value="1"/>
</dbReference>
<evidence type="ECO:0000256" key="4">
    <source>
        <dbReference type="ARBA" id="ARBA00022729"/>
    </source>
</evidence>
<gene>
    <name evidence="8" type="primary">ATG42</name>
    <name evidence="8" type="ORF">FIM1_4154</name>
</gene>
<comment type="similarity">
    <text evidence="1 7">Belongs to the peptidase S10 family.</text>
</comment>
<organism evidence="8 9">
    <name type="scientific">Kluyveromyces marxianus</name>
    <name type="common">Yeast</name>
    <name type="synonym">Candida kefyr</name>
    <dbReference type="NCBI Taxonomy" id="4911"/>
    <lineage>
        <taxon>Eukaryota</taxon>
        <taxon>Fungi</taxon>
        <taxon>Dikarya</taxon>
        <taxon>Ascomycota</taxon>
        <taxon>Saccharomycotina</taxon>
        <taxon>Saccharomycetes</taxon>
        <taxon>Saccharomycetales</taxon>
        <taxon>Saccharomycetaceae</taxon>
        <taxon>Kluyveromyces</taxon>
    </lineage>
</organism>